<dbReference type="STRING" id="549386.SAMN02927923_03937"/>
<feature type="chain" id="PRO_5011757906" evidence="2">
    <location>
        <begin position="24"/>
        <end position="337"/>
    </location>
</feature>
<feature type="compositionally biased region" description="Polar residues" evidence="1">
    <location>
        <begin position="297"/>
        <end position="311"/>
    </location>
</feature>
<feature type="region of interest" description="Disordered" evidence="1">
    <location>
        <begin position="207"/>
        <end position="232"/>
    </location>
</feature>
<feature type="compositionally biased region" description="Polar residues" evidence="1">
    <location>
        <begin position="320"/>
        <end position="330"/>
    </location>
</feature>
<gene>
    <name evidence="3" type="ORF">SAMN02927923_03937</name>
</gene>
<evidence type="ECO:0000256" key="2">
    <source>
        <dbReference type="SAM" id="SignalP"/>
    </source>
</evidence>
<feature type="region of interest" description="Disordered" evidence="1">
    <location>
        <begin position="296"/>
        <end position="337"/>
    </location>
</feature>
<evidence type="ECO:0000313" key="3">
    <source>
        <dbReference type="EMBL" id="SCZ07950.1"/>
    </source>
</evidence>
<name>A0A1G5L6Q5_9HYPH</name>
<accession>A0A1G5L6Q5</accession>
<evidence type="ECO:0000256" key="1">
    <source>
        <dbReference type="SAM" id="MobiDB-lite"/>
    </source>
</evidence>
<reference evidence="3 4" key="1">
    <citation type="submission" date="2016-10" db="EMBL/GenBank/DDBJ databases">
        <authorList>
            <person name="de Groot N.N."/>
        </authorList>
    </citation>
    <scope>NUCLEOTIDE SEQUENCE [LARGE SCALE GENOMIC DNA]</scope>
    <source>
        <strain evidence="3 4">CGMCC 1.7666</strain>
    </source>
</reference>
<evidence type="ECO:0000313" key="4">
    <source>
        <dbReference type="Proteomes" id="UP000199569"/>
    </source>
</evidence>
<dbReference type="Proteomes" id="UP000199569">
    <property type="component" value="Unassembled WGS sequence"/>
</dbReference>
<sequence>MRILSKSLLTLAGAILIAAPSVAQTGPTKGRFEIRIVSDKTASGHSERNVNIFKLQHHQEAKLKATFVFTHTDANDSVAEGYKDASAALHQKLKPLEGSANKIKSSGLLGGGGLMEMMEKCSDLEDDDEIQACMMKAAGGLQAQMQEKCKKDPSLCAAIEDVQDEDNVSSVEAGARELQEAMTKFRHYTSDSCSVEAAIDYAREDEFPSDRGGRVSSRSSTKTNGTVRGVPRSGNQACTLTVAVGPDNTMSFKLVLSDAVGFPASIAKGSTTSAENAKLQLGPAFNPYMVKKHKSVSGGSYSGEQTISQPKKTVKEGESWTVTSSGQTKIDWSMKLD</sequence>
<dbReference type="RefSeq" id="WP_091138448.1">
    <property type="nucleotide sequence ID" value="NZ_FMVJ01000014.1"/>
</dbReference>
<dbReference type="EMBL" id="FMVJ01000014">
    <property type="protein sequence ID" value="SCZ07950.1"/>
    <property type="molecule type" value="Genomic_DNA"/>
</dbReference>
<keyword evidence="4" id="KW-1185">Reference proteome</keyword>
<keyword evidence="2" id="KW-0732">Signal</keyword>
<organism evidence="3 4">
    <name type="scientific">Microvirga guangxiensis</name>
    <dbReference type="NCBI Taxonomy" id="549386"/>
    <lineage>
        <taxon>Bacteria</taxon>
        <taxon>Pseudomonadati</taxon>
        <taxon>Pseudomonadota</taxon>
        <taxon>Alphaproteobacteria</taxon>
        <taxon>Hyphomicrobiales</taxon>
        <taxon>Methylobacteriaceae</taxon>
        <taxon>Microvirga</taxon>
    </lineage>
</organism>
<proteinExistence type="predicted"/>
<feature type="signal peptide" evidence="2">
    <location>
        <begin position="1"/>
        <end position="23"/>
    </location>
</feature>
<protein>
    <submittedName>
        <fullName evidence="3">Uncharacterized protein</fullName>
    </submittedName>
</protein>
<dbReference type="AlphaFoldDB" id="A0A1G5L6Q5"/>